<dbReference type="Gene3D" id="3.30.930.10">
    <property type="entry name" value="Bira Bifunctional Protein, Domain 2"/>
    <property type="match status" value="1"/>
</dbReference>
<dbReference type="AlphaFoldDB" id="A0A3A4R4M6"/>
<dbReference type="PROSITE" id="PS51733">
    <property type="entry name" value="BPL_LPL_CATALYTIC"/>
    <property type="match status" value="1"/>
</dbReference>
<sequence>KERKIAGVLIETQSQSDRICWAVMGIGLNINQPEVFFSDITYPAVSLRVAAGKQLNRYQVCAKLLEHLDRSYEALKKGAYDQLFARWQAYCSSISRIILFNGPDGKSSGVIQAVMPDGGLSVVKQSGETVNVQNGEIQ</sequence>
<dbReference type="EMBL" id="QZJZ01000039">
    <property type="protein sequence ID" value="RJP59929.1"/>
    <property type="molecule type" value="Genomic_DNA"/>
</dbReference>
<reference evidence="2 3" key="1">
    <citation type="journal article" date="2017" name="ISME J.">
        <title>Energy and carbon metabolisms in a deep terrestrial subsurface fluid microbial community.</title>
        <authorList>
            <person name="Momper L."/>
            <person name="Jungbluth S.P."/>
            <person name="Lee M.D."/>
            <person name="Amend J.P."/>
        </authorList>
    </citation>
    <scope>NUCLEOTIDE SEQUENCE [LARGE SCALE GENOMIC DNA]</scope>
    <source>
        <strain evidence="2">SURF_26</strain>
    </source>
</reference>
<dbReference type="SUPFAM" id="SSF55681">
    <property type="entry name" value="Class II aaRS and biotin synthetases"/>
    <property type="match status" value="1"/>
</dbReference>
<dbReference type="GO" id="GO:0004077">
    <property type="term" value="F:biotin--[biotin carboxyl-carrier protein] ligase activity"/>
    <property type="evidence" value="ECO:0007669"/>
    <property type="project" value="TreeGrafter"/>
</dbReference>
<evidence type="ECO:0000259" key="1">
    <source>
        <dbReference type="PROSITE" id="PS51733"/>
    </source>
</evidence>
<dbReference type="InterPro" id="IPR045864">
    <property type="entry name" value="aa-tRNA-synth_II/BPL/LPL"/>
</dbReference>
<accession>A0A3A4R4M6</accession>
<organism evidence="2 3">
    <name type="scientific">Candidatus Auribacter fodinae</name>
    <dbReference type="NCBI Taxonomy" id="2093366"/>
    <lineage>
        <taxon>Bacteria</taxon>
        <taxon>Pseudomonadati</taxon>
        <taxon>Candidatus Auribacterota</taxon>
        <taxon>Candidatus Auribacteria</taxon>
        <taxon>Candidatus Auribacterales</taxon>
        <taxon>Candidatus Auribacteraceae</taxon>
        <taxon>Candidatus Auribacter</taxon>
    </lineage>
</organism>
<dbReference type="InterPro" id="IPR004143">
    <property type="entry name" value="BPL_LPL_catalytic"/>
</dbReference>
<proteinExistence type="predicted"/>
<protein>
    <recommendedName>
        <fullName evidence="1">BPL/LPL catalytic domain-containing protein</fullName>
    </recommendedName>
</protein>
<dbReference type="Proteomes" id="UP000266426">
    <property type="component" value="Unassembled WGS sequence"/>
</dbReference>
<gene>
    <name evidence="2" type="ORF">C4541_05190</name>
</gene>
<dbReference type="PANTHER" id="PTHR12835:SF5">
    <property type="entry name" value="BIOTIN--PROTEIN LIGASE"/>
    <property type="match status" value="1"/>
</dbReference>
<comment type="caution">
    <text evidence="2">The sequence shown here is derived from an EMBL/GenBank/DDBJ whole genome shotgun (WGS) entry which is preliminary data.</text>
</comment>
<name>A0A3A4R4M6_9BACT</name>
<evidence type="ECO:0000313" key="3">
    <source>
        <dbReference type="Proteomes" id="UP000266426"/>
    </source>
</evidence>
<dbReference type="PANTHER" id="PTHR12835">
    <property type="entry name" value="BIOTIN PROTEIN LIGASE"/>
    <property type="match status" value="1"/>
</dbReference>
<evidence type="ECO:0000313" key="2">
    <source>
        <dbReference type="EMBL" id="RJP59929.1"/>
    </source>
</evidence>
<dbReference type="GO" id="GO:0005737">
    <property type="term" value="C:cytoplasm"/>
    <property type="evidence" value="ECO:0007669"/>
    <property type="project" value="TreeGrafter"/>
</dbReference>
<feature type="domain" description="BPL/LPL catalytic" evidence="1">
    <location>
        <begin position="1"/>
        <end position="76"/>
    </location>
</feature>
<feature type="non-terminal residue" evidence="2">
    <location>
        <position position="1"/>
    </location>
</feature>